<dbReference type="Pfam" id="PF13401">
    <property type="entry name" value="AAA_22"/>
    <property type="match status" value="1"/>
</dbReference>
<feature type="domain" description="AAA+ ATPase" evidence="3">
    <location>
        <begin position="46"/>
        <end position="188"/>
    </location>
</feature>
<dbReference type="EMBL" id="JRYO01000071">
    <property type="protein sequence ID" value="KHE93195.1"/>
    <property type="molecule type" value="Genomic_DNA"/>
</dbReference>
<evidence type="ECO:0000259" key="3">
    <source>
        <dbReference type="SMART" id="SM00382"/>
    </source>
</evidence>
<keyword evidence="2" id="KW-0472">Membrane</keyword>
<dbReference type="PANTHER" id="PTHR35894">
    <property type="entry name" value="GENERAL SECRETION PATHWAY PROTEIN A-RELATED"/>
    <property type="match status" value="1"/>
</dbReference>
<evidence type="ECO:0000313" key="5">
    <source>
        <dbReference type="Proteomes" id="UP000030652"/>
    </source>
</evidence>
<evidence type="ECO:0000313" key="4">
    <source>
        <dbReference type="EMBL" id="KHE93195.1"/>
    </source>
</evidence>
<dbReference type="eggNOG" id="COG3267">
    <property type="taxonomic scope" value="Bacteria"/>
</dbReference>
<comment type="caution">
    <text evidence="4">The sequence shown here is derived from an EMBL/GenBank/DDBJ whole genome shotgun (WGS) entry which is preliminary data.</text>
</comment>
<proteinExistence type="predicted"/>
<organism evidence="4 5">
    <name type="scientific">Candidatus Scalindua brodae</name>
    <dbReference type="NCBI Taxonomy" id="237368"/>
    <lineage>
        <taxon>Bacteria</taxon>
        <taxon>Pseudomonadati</taxon>
        <taxon>Planctomycetota</taxon>
        <taxon>Candidatus Brocadiia</taxon>
        <taxon>Candidatus Brocadiales</taxon>
        <taxon>Candidatus Scalinduaceae</taxon>
        <taxon>Candidatus Scalindua</taxon>
    </lineage>
</organism>
<sequence>MGDIESLYKKFGFSEPPFNQTTDTNFMFKSKQHMAAFYHLKYGLIRDGFTLLIGDNGMGKTLLCQQILSTAGKDIKTVHIYNTCFSTLDILKMVYYDLTGTQLDGNSSGHCLHEINKLLIRLTGEGKRVVIIVDEAQRLKPSLLEGLRQLSNCKTEKRKLLSFILIGQPQLETRLANFSMRQLEQRISVKYFLKPFKISETIEYIYFRLRLSTTDAVADLSYCFTTPAVCLVHWYSKGIPRRINQICDRALLASFNSGKKKIRAIALIRAAREIVGTKLPGKNKTFRNKSFIRVAAVVTVCSIAIYIGLEMYQNRLNEKNALLGSNQGYIDTGLTRVVKTSDEQAVIDESTQFSTKEKQGYKVYMKSTEESNTLQPDSAGRVEALQVKLNPDFSHVKSDWNVSIEDLSEGQKSAGLTHSDKFSGLHQNPSVTLPIEKVQN</sequence>
<keyword evidence="2" id="KW-1133">Transmembrane helix</keyword>
<dbReference type="SMART" id="SM00382">
    <property type="entry name" value="AAA"/>
    <property type="match status" value="1"/>
</dbReference>
<dbReference type="InterPro" id="IPR027417">
    <property type="entry name" value="P-loop_NTPase"/>
</dbReference>
<accession>A0A0B0ER90</accession>
<dbReference type="InterPro" id="IPR049945">
    <property type="entry name" value="AAA_22"/>
</dbReference>
<feature type="region of interest" description="Disordered" evidence="1">
    <location>
        <begin position="415"/>
        <end position="440"/>
    </location>
</feature>
<feature type="transmembrane region" description="Helical" evidence="2">
    <location>
        <begin position="290"/>
        <end position="309"/>
    </location>
</feature>
<dbReference type="Gene3D" id="3.40.50.300">
    <property type="entry name" value="P-loop containing nucleotide triphosphate hydrolases"/>
    <property type="match status" value="1"/>
</dbReference>
<dbReference type="AlphaFoldDB" id="A0A0B0ER90"/>
<dbReference type="InterPro" id="IPR003593">
    <property type="entry name" value="AAA+_ATPase"/>
</dbReference>
<dbReference type="PANTHER" id="PTHR35894:SF1">
    <property type="entry name" value="PHOSPHORIBULOKINASE _ URIDINE KINASE FAMILY"/>
    <property type="match status" value="1"/>
</dbReference>
<dbReference type="GO" id="GO:0016887">
    <property type="term" value="F:ATP hydrolysis activity"/>
    <property type="evidence" value="ECO:0007669"/>
    <property type="project" value="InterPro"/>
</dbReference>
<dbReference type="Proteomes" id="UP000030652">
    <property type="component" value="Unassembled WGS sequence"/>
</dbReference>
<evidence type="ECO:0000256" key="2">
    <source>
        <dbReference type="SAM" id="Phobius"/>
    </source>
</evidence>
<protein>
    <submittedName>
        <fullName evidence="4">General secretion pathway protein A (ExeA)</fullName>
    </submittedName>
</protein>
<evidence type="ECO:0000256" key="1">
    <source>
        <dbReference type="SAM" id="MobiDB-lite"/>
    </source>
</evidence>
<dbReference type="InterPro" id="IPR052026">
    <property type="entry name" value="ExeA_AAA_ATPase_DNA-bind"/>
</dbReference>
<name>A0A0B0ER90_9BACT</name>
<dbReference type="CDD" id="cd00009">
    <property type="entry name" value="AAA"/>
    <property type="match status" value="1"/>
</dbReference>
<keyword evidence="2" id="KW-0812">Transmembrane</keyword>
<dbReference type="SUPFAM" id="SSF52540">
    <property type="entry name" value="P-loop containing nucleoside triphosphate hydrolases"/>
    <property type="match status" value="1"/>
</dbReference>
<gene>
    <name evidence="4" type="primary">exeA_1</name>
    <name evidence="4" type="ORF">SCABRO_01114</name>
</gene>
<reference evidence="4 5" key="1">
    <citation type="submission" date="2014-10" db="EMBL/GenBank/DDBJ databases">
        <title>Draft genome of anammox bacterium scalindua brodae, obtained using differential coverage binning of sequence data from two enrichment reactors.</title>
        <authorList>
            <person name="Speth D.R."/>
            <person name="Russ L."/>
            <person name="Kartal B."/>
            <person name="Op den Camp H.J."/>
            <person name="Dutilh B.E."/>
            <person name="Jetten M.S."/>
        </authorList>
    </citation>
    <scope>NUCLEOTIDE SEQUENCE [LARGE SCALE GENOMIC DNA]</scope>
    <source>
        <strain evidence="4">RU1</strain>
    </source>
</reference>